<name>A0A2Z5IQ23_9BACT</name>
<sequence>MKIKSEKSGLIVSKDITIFGFKNQSAPYPNPESNPTPPKPDPGPQPRPAPKAVPPTPGPQPQPEPIPPTQNPQPQPMPEPEPMPEIDYEKLKTEFDEKVTYKGTISNNNYDPRNLVFDPKIEQKYEISIEQKITGENVIFIEFRFNPKTNGSTPITLYFEFELNKENPKGKLLDKDRTESLKKQIMYMTEFKDKITYNGIINKQNSYDPSKLEYDSTITKSYEFKILGNTGNKKPNSIIVELVVKSLETKMELITFYLEFKENETNPIATFSNKATFDRFKK</sequence>
<evidence type="ECO:0000256" key="1">
    <source>
        <dbReference type="SAM" id="MobiDB-lite"/>
    </source>
</evidence>
<keyword evidence="3" id="KW-1185">Reference proteome</keyword>
<accession>A0A2Z5IQ23</accession>
<dbReference type="KEGG" id="mpho:DA803_01705"/>
<gene>
    <name evidence="2" type="ORF">DA803_01705</name>
</gene>
<evidence type="ECO:0000313" key="3">
    <source>
        <dbReference type="Proteomes" id="UP000252477"/>
    </source>
</evidence>
<keyword evidence="2" id="KW-0449">Lipoprotein</keyword>
<dbReference type="AlphaFoldDB" id="A0A2Z5IQ23"/>
<proteinExistence type="predicted"/>
<organism evidence="2 3">
    <name type="scientific">[Mycoplasma] phocae</name>
    <dbReference type="NCBI Taxonomy" id="142651"/>
    <lineage>
        <taxon>Bacteria</taxon>
        <taxon>Bacillati</taxon>
        <taxon>Mycoplasmatota</taxon>
        <taxon>Mycoplasmoidales</taxon>
        <taxon>Metamycoplasmataceae</taxon>
        <taxon>Metamycoplasma</taxon>
    </lineage>
</organism>
<dbReference type="EMBL" id="CP029295">
    <property type="protein sequence ID" value="AXE60799.1"/>
    <property type="molecule type" value="Genomic_DNA"/>
</dbReference>
<dbReference type="RefSeq" id="WP_114190907.1">
    <property type="nucleotide sequence ID" value="NZ_CP029295.1"/>
</dbReference>
<dbReference type="Proteomes" id="UP000252477">
    <property type="component" value="Chromosome"/>
</dbReference>
<feature type="compositionally biased region" description="Pro residues" evidence="1">
    <location>
        <begin position="28"/>
        <end position="83"/>
    </location>
</feature>
<feature type="region of interest" description="Disordered" evidence="1">
    <location>
        <begin position="22"/>
        <end position="84"/>
    </location>
</feature>
<evidence type="ECO:0000313" key="2">
    <source>
        <dbReference type="EMBL" id="AXE60799.1"/>
    </source>
</evidence>
<protein>
    <submittedName>
        <fullName evidence="2">Proline-rich putative variable surface lipoprotein</fullName>
    </submittedName>
</protein>
<reference evidence="3" key="1">
    <citation type="journal article" date="2018" name="Microbiol. Resour. Announc.">
        <title>Complete Sequence and Annotation of the Mycoplasma phocidae Strain 105T Genome.</title>
        <authorList>
            <person name="Frasca S. Jr."/>
            <person name="Kutish G.F."/>
            <person name="Michaels D.L."/>
            <person name="Brown D.R."/>
        </authorList>
    </citation>
    <scope>NUCLEOTIDE SEQUENCE [LARGE SCALE GENOMIC DNA]</scope>
    <source>
        <strain evidence="3">105</strain>
    </source>
</reference>